<dbReference type="EMBL" id="JABTTQ020002599">
    <property type="protein sequence ID" value="KAK6123105.1"/>
    <property type="molecule type" value="Genomic_DNA"/>
</dbReference>
<evidence type="ECO:0000256" key="9">
    <source>
        <dbReference type="ARBA" id="ARBA00022989"/>
    </source>
</evidence>
<evidence type="ECO:0000256" key="3">
    <source>
        <dbReference type="ARBA" id="ARBA00008698"/>
    </source>
</evidence>
<organism evidence="12 13">
    <name type="scientific">Rehmannia glutinosa</name>
    <name type="common">Chinese foxglove</name>
    <dbReference type="NCBI Taxonomy" id="99300"/>
    <lineage>
        <taxon>Eukaryota</taxon>
        <taxon>Viridiplantae</taxon>
        <taxon>Streptophyta</taxon>
        <taxon>Embryophyta</taxon>
        <taxon>Tracheophyta</taxon>
        <taxon>Spermatophyta</taxon>
        <taxon>Magnoliopsida</taxon>
        <taxon>eudicotyledons</taxon>
        <taxon>Gunneridae</taxon>
        <taxon>Pentapetalae</taxon>
        <taxon>asterids</taxon>
        <taxon>lamiids</taxon>
        <taxon>Lamiales</taxon>
        <taxon>Orobanchaceae</taxon>
        <taxon>Rehmannieae</taxon>
        <taxon>Rehmannia</taxon>
    </lineage>
</organism>
<keyword evidence="7 11" id="KW-0812">Transmembrane</keyword>
<comment type="pathway">
    <text evidence="2 11">Glycolipid biosynthesis; glycosylphosphatidylinositol-anchor biosynthesis.</text>
</comment>
<evidence type="ECO:0000256" key="10">
    <source>
        <dbReference type="ARBA" id="ARBA00023136"/>
    </source>
</evidence>
<dbReference type="Proteomes" id="UP001318860">
    <property type="component" value="Unassembled WGS sequence"/>
</dbReference>
<reference evidence="12 13" key="1">
    <citation type="journal article" date="2021" name="Comput. Struct. Biotechnol. J.">
        <title>De novo genome assembly of the potent medicinal plant Rehmannia glutinosa using nanopore technology.</title>
        <authorList>
            <person name="Ma L."/>
            <person name="Dong C."/>
            <person name="Song C."/>
            <person name="Wang X."/>
            <person name="Zheng X."/>
            <person name="Niu Y."/>
            <person name="Chen S."/>
            <person name="Feng W."/>
        </authorList>
    </citation>
    <scope>NUCLEOTIDE SEQUENCE [LARGE SCALE GENOMIC DNA]</scope>
    <source>
        <strain evidence="12">DH-2019</strain>
    </source>
</reference>
<evidence type="ECO:0000313" key="12">
    <source>
        <dbReference type="EMBL" id="KAK6123105.1"/>
    </source>
</evidence>
<evidence type="ECO:0000256" key="8">
    <source>
        <dbReference type="ARBA" id="ARBA00022824"/>
    </source>
</evidence>
<feature type="transmembrane region" description="Helical" evidence="11">
    <location>
        <begin position="267"/>
        <end position="285"/>
    </location>
</feature>
<evidence type="ECO:0000256" key="11">
    <source>
        <dbReference type="RuleBase" id="RU363112"/>
    </source>
</evidence>
<evidence type="ECO:0000256" key="1">
    <source>
        <dbReference type="ARBA" id="ARBA00004477"/>
    </source>
</evidence>
<dbReference type="PANTHER" id="PTHR12468">
    <property type="entry name" value="GPI MANNOSYLTRANSFERASE 2"/>
    <property type="match status" value="1"/>
</dbReference>
<feature type="transmembrane region" description="Helical" evidence="11">
    <location>
        <begin position="136"/>
        <end position="161"/>
    </location>
</feature>
<accession>A0ABR0UMA0</accession>
<comment type="subcellular location">
    <subcellularLocation>
        <location evidence="1 11">Endoplasmic reticulum membrane</location>
        <topology evidence="1 11">Multi-pass membrane protein</topology>
    </subcellularLocation>
</comment>
<evidence type="ECO:0000256" key="4">
    <source>
        <dbReference type="ARBA" id="ARBA00022502"/>
    </source>
</evidence>
<feature type="transmembrane region" description="Helical" evidence="11">
    <location>
        <begin position="22"/>
        <end position="40"/>
    </location>
</feature>
<keyword evidence="4 11" id="KW-0337">GPI-anchor biosynthesis</keyword>
<comment type="function">
    <text evidence="11">Mannosyltransferase involved in glycosylphosphatidylinositol-anchor biosynthesis.</text>
</comment>
<proteinExistence type="inferred from homology"/>
<evidence type="ECO:0000256" key="5">
    <source>
        <dbReference type="ARBA" id="ARBA00022676"/>
    </source>
</evidence>
<sequence length="361" mass="40369">MTPKSVAATTRHHRLYPDTRRLLRYAVASRLLVLTLIIIWRSLLSPYDTSASINPHASPRPIPQILRHQFSCRAWDRQLKAALCGMECTSRALQIFGPLVPVIGYRAVLGLSGYVLNNIAFVFAALYLYRYSESLYAFFSFGGLYHFMNGTYFCATFWLALSGCARSNGVLNAGYICFRSMQQVNEAFVSENALIFFLLETLCSICIFIPFISFQAYGYFNICVGRSVVEMRPWCKARLPLLYNYIQSHYWGVGFLKYFQVKQLPNFLLASPILSLAICSIIYYVKLWPEVFLSLGLRASSTEDKLAGSALSTKAEVQLSSAGPSENDTPNVLQGVARLTRANLTCAPHALPRGPCAAFCA</sequence>
<evidence type="ECO:0000313" key="13">
    <source>
        <dbReference type="Proteomes" id="UP001318860"/>
    </source>
</evidence>
<dbReference type="EC" id="2.4.1.-" evidence="11"/>
<keyword evidence="8 11" id="KW-0256">Endoplasmic reticulum</keyword>
<comment type="caution">
    <text evidence="11">Lacks conserved residue(s) required for the propagation of feature annotation.</text>
</comment>
<dbReference type="Pfam" id="PF04188">
    <property type="entry name" value="Mannosyl_trans2"/>
    <property type="match status" value="2"/>
</dbReference>
<dbReference type="PANTHER" id="PTHR12468:SF2">
    <property type="entry name" value="GPI MANNOSYLTRANSFERASE 2"/>
    <property type="match status" value="1"/>
</dbReference>
<keyword evidence="13" id="KW-1185">Reference proteome</keyword>
<evidence type="ECO:0000256" key="7">
    <source>
        <dbReference type="ARBA" id="ARBA00022692"/>
    </source>
</evidence>
<gene>
    <name evidence="12" type="ORF">DH2020_043166</name>
</gene>
<evidence type="ECO:0000256" key="6">
    <source>
        <dbReference type="ARBA" id="ARBA00022679"/>
    </source>
</evidence>
<protein>
    <recommendedName>
        <fullName evidence="11">GPI mannosyltransferase 2</fullName>
        <ecNumber evidence="11">2.4.1.-</ecNumber>
    </recommendedName>
</protein>
<comment type="caution">
    <text evidence="12">The sequence shown here is derived from an EMBL/GenBank/DDBJ whole genome shotgun (WGS) entry which is preliminary data.</text>
</comment>
<evidence type="ECO:0000256" key="2">
    <source>
        <dbReference type="ARBA" id="ARBA00004687"/>
    </source>
</evidence>
<keyword evidence="6 11" id="KW-0808">Transferase</keyword>
<keyword evidence="5 11" id="KW-0328">Glycosyltransferase</keyword>
<dbReference type="InterPro" id="IPR007315">
    <property type="entry name" value="PIG-V/Gpi18"/>
</dbReference>
<comment type="similarity">
    <text evidence="3 11">Belongs to the PIGV family.</text>
</comment>
<keyword evidence="9 11" id="KW-1133">Transmembrane helix</keyword>
<name>A0ABR0UMA0_REHGL</name>
<feature type="transmembrane region" description="Helical" evidence="11">
    <location>
        <begin position="103"/>
        <end position="129"/>
    </location>
</feature>
<keyword evidence="10 11" id="KW-0472">Membrane</keyword>
<feature type="transmembrane region" description="Helical" evidence="11">
    <location>
        <begin position="194"/>
        <end position="220"/>
    </location>
</feature>